<comment type="similarity">
    <text evidence="2 6">Belongs to the FKBP-type PPIase family.</text>
</comment>
<evidence type="ECO:0000256" key="4">
    <source>
        <dbReference type="ARBA" id="ARBA00023235"/>
    </source>
</evidence>
<evidence type="ECO:0000256" key="7">
    <source>
        <dbReference type="SAM" id="SignalP"/>
    </source>
</evidence>
<dbReference type="PROSITE" id="PS50059">
    <property type="entry name" value="FKBP_PPIASE"/>
    <property type="match status" value="1"/>
</dbReference>
<evidence type="ECO:0000256" key="6">
    <source>
        <dbReference type="RuleBase" id="RU003915"/>
    </source>
</evidence>
<organism evidence="9 10">
    <name type="scientific">Indibacter alkaliphilus (strain CCUG 57479 / KCTC 22604 / LW1)</name>
    <dbReference type="NCBI Taxonomy" id="1189612"/>
    <lineage>
        <taxon>Bacteria</taxon>
        <taxon>Pseudomonadati</taxon>
        <taxon>Bacteroidota</taxon>
        <taxon>Cytophagia</taxon>
        <taxon>Cytophagales</taxon>
        <taxon>Cyclobacteriaceae</taxon>
    </lineage>
</organism>
<name>S2DA74_INDAL</name>
<dbReference type="Gene3D" id="3.10.50.40">
    <property type="match status" value="1"/>
</dbReference>
<dbReference type="AlphaFoldDB" id="S2DA74"/>
<reference evidence="9 10" key="1">
    <citation type="journal article" date="2013" name="Genome Announc.">
        <title>Draft Genome Sequence of Indibacter alkaliphilus Strain LW1T, Isolated from Lonar Lake, a Haloalkaline Lake in the Buldana District of Maharashtra, India.</title>
        <authorList>
            <person name="Singh A."/>
            <person name="Kumar Jangir P."/>
            <person name="Sharma R."/>
            <person name="Singh A."/>
            <person name="Kumar Pinnaka A."/>
            <person name="Shivaji S."/>
        </authorList>
    </citation>
    <scope>NUCLEOTIDE SEQUENCE [LARGE SCALE GENOMIC DNA]</scope>
    <source>
        <strain evidence="10">CCUG 57479 / KCTC 22604 / LW1</strain>
    </source>
</reference>
<proteinExistence type="inferred from homology"/>
<keyword evidence="10" id="KW-1185">Reference proteome</keyword>
<comment type="caution">
    <text evidence="9">The sequence shown here is derived from an EMBL/GenBank/DDBJ whole genome shotgun (WGS) entry which is preliminary data.</text>
</comment>
<dbReference type="PANTHER" id="PTHR43811:SF19">
    <property type="entry name" value="39 KDA FK506-BINDING NUCLEAR PROTEIN"/>
    <property type="match status" value="1"/>
</dbReference>
<accession>S2DA74</accession>
<evidence type="ECO:0000313" key="10">
    <source>
        <dbReference type="Proteomes" id="UP000006073"/>
    </source>
</evidence>
<feature type="signal peptide" evidence="7">
    <location>
        <begin position="1"/>
        <end position="29"/>
    </location>
</feature>
<gene>
    <name evidence="9" type="ORF">A33Q_2690</name>
</gene>
<dbReference type="SUPFAM" id="SSF54534">
    <property type="entry name" value="FKBP-like"/>
    <property type="match status" value="1"/>
</dbReference>
<evidence type="ECO:0000256" key="2">
    <source>
        <dbReference type="ARBA" id="ARBA00006577"/>
    </source>
</evidence>
<dbReference type="EC" id="5.2.1.8" evidence="6"/>
<evidence type="ECO:0000313" key="9">
    <source>
        <dbReference type="EMBL" id="EOZ96097.1"/>
    </source>
</evidence>
<dbReference type="PANTHER" id="PTHR43811">
    <property type="entry name" value="FKBP-TYPE PEPTIDYL-PROLYL CIS-TRANS ISOMERASE FKPA"/>
    <property type="match status" value="1"/>
</dbReference>
<sequence length="192" mass="21560">MFKNKYMKNFSVVAVALILVLAGCISDEANLELILDRDKQAIETYLQENPIPSVKEFIDEPTGVRVIWQELSESGIKPEIGDTLFVNYTGKLLNNNVFDTSIESVARENNRFNPNRDYEPIAVLFGYGQVILGFEFALSIMEEGDKATTLFPSLYGYGSDDGRPDIPQNSPLLFELELVRVGKITSEEPENI</sequence>
<dbReference type="Pfam" id="PF00254">
    <property type="entry name" value="FKBP_C"/>
    <property type="match status" value="1"/>
</dbReference>
<keyword evidence="7" id="KW-0732">Signal</keyword>
<keyword evidence="3 5" id="KW-0697">Rotamase</keyword>
<dbReference type="Proteomes" id="UP000006073">
    <property type="component" value="Unassembled WGS sequence"/>
</dbReference>
<feature type="domain" description="PPIase FKBP-type" evidence="8">
    <location>
        <begin position="81"/>
        <end position="182"/>
    </location>
</feature>
<dbReference type="GO" id="GO:0003755">
    <property type="term" value="F:peptidyl-prolyl cis-trans isomerase activity"/>
    <property type="evidence" value="ECO:0007669"/>
    <property type="project" value="UniProtKB-UniRule"/>
</dbReference>
<keyword evidence="4 5" id="KW-0413">Isomerase</keyword>
<protein>
    <recommendedName>
        <fullName evidence="6">Peptidyl-prolyl cis-trans isomerase</fullName>
        <ecNumber evidence="6">5.2.1.8</ecNumber>
    </recommendedName>
</protein>
<evidence type="ECO:0000256" key="3">
    <source>
        <dbReference type="ARBA" id="ARBA00023110"/>
    </source>
</evidence>
<dbReference type="InterPro" id="IPR001179">
    <property type="entry name" value="PPIase_FKBP_dom"/>
</dbReference>
<evidence type="ECO:0000259" key="8">
    <source>
        <dbReference type="PROSITE" id="PS50059"/>
    </source>
</evidence>
<dbReference type="InterPro" id="IPR046357">
    <property type="entry name" value="PPIase_dom_sf"/>
</dbReference>
<dbReference type="STRING" id="1189612.A33Q_2690"/>
<dbReference type="EMBL" id="ALWO02000036">
    <property type="protein sequence ID" value="EOZ96097.1"/>
    <property type="molecule type" value="Genomic_DNA"/>
</dbReference>
<dbReference type="PROSITE" id="PS51257">
    <property type="entry name" value="PROKAR_LIPOPROTEIN"/>
    <property type="match status" value="1"/>
</dbReference>
<evidence type="ECO:0000256" key="1">
    <source>
        <dbReference type="ARBA" id="ARBA00000971"/>
    </source>
</evidence>
<evidence type="ECO:0000256" key="5">
    <source>
        <dbReference type="PROSITE-ProRule" id="PRU00277"/>
    </source>
</evidence>
<comment type="catalytic activity">
    <reaction evidence="1 5 6">
        <text>[protein]-peptidylproline (omega=180) = [protein]-peptidylproline (omega=0)</text>
        <dbReference type="Rhea" id="RHEA:16237"/>
        <dbReference type="Rhea" id="RHEA-COMP:10747"/>
        <dbReference type="Rhea" id="RHEA-COMP:10748"/>
        <dbReference type="ChEBI" id="CHEBI:83833"/>
        <dbReference type="ChEBI" id="CHEBI:83834"/>
        <dbReference type="EC" id="5.2.1.8"/>
    </reaction>
</comment>
<feature type="chain" id="PRO_5004507789" description="Peptidyl-prolyl cis-trans isomerase" evidence="7">
    <location>
        <begin position="30"/>
        <end position="192"/>
    </location>
</feature>
<dbReference type="eggNOG" id="COG0545">
    <property type="taxonomic scope" value="Bacteria"/>
</dbReference>